<proteinExistence type="predicted"/>
<protein>
    <submittedName>
        <fullName evidence="1">CAZy families CE4 protein</fullName>
    </submittedName>
</protein>
<dbReference type="EMBL" id="KF117706">
    <property type="protein sequence ID" value="AIA84964.1"/>
    <property type="molecule type" value="Genomic_DNA"/>
</dbReference>
<dbReference type="AlphaFoldDB" id="A0A060BPW9"/>
<evidence type="ECO:0000313" key="1">
    <source>
        <dbReference type="EMBL" id="AIA84964.1"/>
    </source>
</evidence>
<accession>A0A060BPW9</accession>
<organism evidence="1">
    <name type="scientific">uncultured Conexibacter sp</name>
    <dbReference type="NCBI Taxonomy" id="259313"/>
    <lineage>
        <taxon>Bacteria</taxon>
        <taxon>Bacillati</taxon>
        <taxon>Actinomycetota</taxon>
        <taxon>Thermoleophilia</taxon>
        <taxon>Solirubrobacterales</taxon>
        <taxon>Conexibacteraceae</taxon>
        <taxon>Conexibacter</taxon>
        <taxon>environmental samples</taxon>
    </lineage>
</organism>
<reference evidence="1" key="1">
    <citation type="journal article" date="2013" name="Environ. Microbiol.">
        <title>Seasonally variable intestinal metagenomes of the red palm weevil (Rhynchophorus ferrugineus).</title>
        <authorList>
            <person name="Jia S."/>
            <person name="Zhang X."/>
            <person name="Zhang G."/>
            <person name="Yin A."/>
            <person name="Zhang S."/>
            <person name="Li F."/>
            <person name="Wang L."/>
            <person name="Zhao D."/>
            <person name="Yun Q."/>
            <person name="Tala"/>
            <person name="Wang J."/>
            <person name="Sun G."/>
            <person name="Baabdullah M."/>
            <person name="Yu X."/>
            <person name="Hu S."/>
            <person name="Al-Mssallem I.S."/>
            <person name="Yu J."/>
        </authorList>
    </citation>
    <scope>NUCLEOTIDE SEQUENCE</scope>
</reference>
<name>A0A060BPW9_9ACTN</name>
<sequence length="65" mass="7229">MGQDYTVYHARTGDIIAPDAPMQFGRPAEVVEIPVSWSLDDYPYFEYLRTPSGLLARAPQTPGSI</sequence>